<organism evidence="2 3">
    <name type="scientific">Mesorhizobium plurifarium</name>
    <dbReference type="NCBI Taxonomy" id="69974"/>
    <lineage>
        <taxon>Bacteria</taxon>
        <taxon>Pseudomonadati</taxon>
        <taxon>Pseudomonadota</taxon>
        <taxon>Alphaproteobacteria</taxon>
        <taxon>Hyphomicrobiales</taxon>
        <taxon>Phyllobacteriaceae</taxon>
        <taxon>Mesorhizobium</taxon>
    </lineage>
</organism>
<sequence length="61" mass="6329">MLRLAAGSCSLAVEGVVFLWFAASRITRAAPNVSGAETIFESLSFLFAAFLGFAASTQAAN</sequence>
<keyword evidence="1" id="KW-0472">Membrane</keyword>
<evidence type="ECO:0000256" key="1">
    <source>
        <dbReference type="SAM" id="Phobius"/>
    </source>
</evidence>
<reference evidence="3" key="1">
    <citation type="submission" date="2014-08" db="EMBL/GenBank/DDBJ databases">
        <authorList>
            <person name="Edwards T."/>
        </authorList>
    </citation>
    <scope>NUCLEOTIDE SEQUENCE [LARGE SCALE GENOMIC DNA]</scope>
</reference>
<dbReference type="AlphaFoldDB" id="A0A0K2VU62"/>
<gene>
    <name evidence="2" type="ORF">MPL1032_180302</name>
</gene>
<keyword evidence="1" id="KW-0812">Transmembrane</keyword>
<protein>
    <submittedName>
        <fullName evidence="2">Uncharacterized protein</fullName>
    </submittedName>
</protein>
<accession>A0A0K2VU62</accession>
<proteinExistence type="predicted"/>
<keyword evidence="1" id="KW-1133">Transmembrane helix</keyword>
<dbReference type="Proteomes" id="UP000182888">
    <property type="component" value="Unassembled WGS sequence"/>
</dbReference>
<evidence type="ECO:0000313" key="3">
    <source>
        <dbReference type="Proteomes" id="UP000182888"/>
    </source>
</evidence>
<dbReference type="EMBL" id="CCND01000010">
    <property type="protein sequence ID" value="CDX54025.1"/>
    <property type="molecule type" value="Genomic_DNA"/>
</dbReference>
<evidence type="ECO:0000313" key="2">
    <source>
        <dbReference type="EMBL" id="CDX54025.1"/>
    </source>
</evidence>
<feature type="transmembrane region" description="Helical" evidence="1">
    <location>
        <begin position="39"/>
        <end position="60"/>
    </location>
</feature>
<name>A0A0K2VU62_MESPL</name>